<keyword evidence="2" id="KW-0543">Viral nucleoprotein</keyword>
<organism evidence="2 3">
    <name type="scientific">Culverton virus</name>
    <dbReference type="NCBI Taxonomy" id="2600345"/>
    <lineage>
        <taxon>Viruses</taxon>
        <taxon>Riboviria</taxon>
        <taxon>Orthornavirae</taxon>
        <taxon>Negarnaviricota</taxon>
        <taxon>Haploviricotina</taxon>
        <taxon>Monjiviricetes</taxon>
        <taxon>Jingchuvirales</taxon>
        <taxon>Aliusviridae</taxon>
        <taxon>Ollusvirus</taxon>
        <taxon>Ollusvirus culvertonense</taxon>
    </lineage>
</organism>
<protein>
    <submittedName>
        <fullName evidence="2">Nucleocapsid</fullName>
    </submittedName>
</protein>
<keyword evidence="3" id="KW-1185">Reference proteome</keyword>
<dbReference type="EMBL" id="MN167499">
    <property type="protein sequence ID" value="QED21530.1"/>
    <property type="molecule type" value="Genomic_RNA"/>
</dbReference>
<evidence type="ECO:0000256" key="1">
    <source>
        <dbReference type="SAM" id="MobiDB-lite"/>
    </source>
</evidence>
<evidence type="ECO:0000313" key="2">
    <source>
        <dbReference type="EMBL" id="QED21530.1"/>
    </source>
</evidence>
<accession>A0A5B8XAL4</accession>
<keyword evidence="2" id="KW-0946">Virion</keyword>
<feature type="region of interest" description="Disordered" evidence="1">
    <location>
        <begin position="679"/>
        <end position="714"/>
    </location>
</feature>
<sequence>MIPGFYLCKSFHRGIHCKNNKCVPASHHLRYTVNMADQEARVRNPRVNRIRQNRAWQVSNLVGFFSDIISGSSENVQPSLLIAAEDLFLDLAQGRRWVMWMARGYLAAHIAEVWARRENQTDAERKMARAYGELTATHVVKDKTTVADRDRAQAHIIDMIRSNPPSSVEMTTYINQVLAMLVNAADVNVTVAEAQSNFPYELPGPPTRQQVVFYQTRAHLIPSAVFANIDQQNQWTTLSTPGAARLVLNQGAFALADGWAQTWVDGGENTLLGFFEGRATADPVPCRKLIAASLLTLISALTKDANITEAWIERRQQRLEAALTGLDIGGYISVGIVREYVKMYPRTGLTSDQIYATLSVCWNQLRAQSVAPLTWIIEQSAFANVTALTALANAVNKLAYFNVEYLLDCGVPYSQFTKVAELCIELIRNKFGSMVEPKVVTREYPDLAYLGICLKQNQMRDANMKAFQGKPETNCQLPTNVILKLAADIDTYNKDMINIQLSVTDQYLTMMRRDNPTMKVEEVGGSIFQWPDTTPLLGGPVTVDAQEDRATLAQQRAAWPRAARALPGGAQQVTHEIMVNYIKGKESPRNAAFKLLMRYVDNLAQQHPLAEMAESALLVPTCYQIVSDEAAIAALAFGYATPTEYKAPPPEFMNPNVQIQGELPNDYFLPILRVSPNARAAPAGQGPAAPAGQNIARRAAPVPPDQPPQEPERP</sequence>
<dbReference type="GeneID" id="80536525"/>
<evidence type="ECO:0000313" key="3">
    <source>
        <dbReference type="Proteomes" id="UP000683340"/>
    </source>
</evidence>
<dbReference type="Proteomes" id="UP000683340">
    <property type="component" value="Segment"/>
</dbReference>
<dbReference type="GO" id="GO:0019013">
    <property type="term" value="C:viral nucleocapsid"/>
    <property type="evidence" value="ECO:0007669"/>
    <property type="project" value="UniProtKB-KW"/>
</dbReference>
<reference evidence="2" key="1">
    <citation type="journal article" date="2019" name="Virology">
        <title>Identification of diverse arthropod associated viruses in native Australian fleas.</title>
        <authorList>
            <person name="Harvey E."/>
            <person name="Rose K."/>
            <person name="Eden J.S."/>
            <person name="Lawrence A."/>
            <person name="Doggett S.L."/>
            <person name="Holmes E.C."/>
        </authorList>
    </citation>
    <scope>NUCLEOTIDE SEQUENCE</scope>
    <source>
        <strain evidence="2">AFV17</strain>
    </source>
</reference>
<feature type="compositionally biased region" description="Low complexity" evidence="1">
    <location>
        <begin position="680"/>
        <end position="700"/>
    </location>
</feature>
<dbReference type="RefSeq" id="YP_010798360.1">
    <property type="nucleotide sequence ID" value="NC_076424.1"/>
</dbReference>
<name>A0A5B8XAL4_9VIRU</name>
<feature type="compositionally biased region" description="Pro residues" evidence="1">
    <location>
        <begin position="701"/>
        <end position="714"/>
    </location>
</feature>
<proteinExistence type="predicted"/>
<dbReference type="KEGG" id="vg:80536525"/>